<dbReference type="InterPro" id="IPR048831">
    <property type="entry name" value="C8A_B_C6_EGF-like"/>
</dbReference>
<keyword evidence="7" id="KW-1015">Disulfide bond</keyword>
<gene>
    <name evidence="9" type="ORF">AAFF_G00077430</name>
</gene>
<dbReference type="Gene3D" id="2.20.100.10">
    <property type="entry name" value="Thrombospondin type-1 (TSP1) repeat"/>
    <property type="match status" value="1"/>
</dbReference>
<evidence type="ECO:0000313" key="10">
    <source>
        <dbReference type="Proteomes" id="UP001221898"/>
    </source>
</evidence>
<dbReference type="PRINTS" id="PR01705">
    <property type="entry name" value="TSP1REPEAT"/>
</dbReference>
<evidence type="ECO:0000256" key="3">
    <source>
        <dbReference type="ARBA" id="ARBA00022452"/>
    </source>
</evidence>
<dbReference type="PANTHER" id="PTHR45742">
    <property type="entry name" value="COMPLEMENT COMPONENT C6"/>
    <property type="match status" value="1"/>
</dbReference>
<dbReference type="Proteomes" id="UP001221898">
    <property type="component" value="Unassembled WGS sequence"/>
</dbReference>
<evidence type="ECO:0000256" key="4">
    <source>
        <dbReference type="ARBA" id="ARBA00022525"/>
    </source>
</evidence>
<dbReference type="GO" id="GO:0031640">
    <property type="term" value="P:killing of cells of another organism"/>
    <property type="evidence" value="ECO:0007669"/>
    <property type="project" value="UniProtKB-KW"/>
</dbReference>
<proteinExistence type="predicted"/>
<keyword evidence="3" id="KW-0812">Transmembrane</keyword>
<dbReference type="PROSITE" id="PS50092">
    <property type="entry name" value="TSP1"/>
    <property type="match status" value="1"/>
</dbReference>
<evidence type="ECO:0000256" key="2">
    <source>
        <dbReference type="ARBA" id="ARBA00004613"/>
    </source>
</evidence>
<evidence type="ECO:0000256" key="5">
    <source>
        <dbReference type="ARBA" id="ARBA00022852"/>
    </source>
</evidence>
<dbReference type="GO" id="GO:0005579">
    <property type="term" value="C:membrane attack complex"/>
    <property type="evidence" value="ECO:0007669"/>
    <property type="project" value="InterPro"/>
</dbReference>
<dbReference type="InterPro" id="IPR001862">
    <property type="entry name" value="MAC_perforin"/>
</dbReference>
<keyword evidence="5" id="KW-0204">Cytolysis</keyword>
<dbReference type="InterPro" id="IPR000884">
    <property type="entry name" value="TSP1_rpt"/>
</dbReference>
<dbReference type="EMBL" id="JAINUG010000148">
    <property type="protein sequence ID" value="KAJ8392175.1"/>
    <property type="molecule type" value="Genomic_DNA"/>
</dbReference>
<evidence type="ECO:0000256" key="7">
    <source>
        <dbReference type="ARBA" id="ARBA00023157"/>
    </source>
</evidence>
<evidence type="ECO:0000313" key="9">
    <source>
        <dbReference type="EMBL" id="KAJ8392175.1"/>
    </source>
</evidence>
<evidence type="ECO:0000256" key="1">
    <source>
        <dbReference type="ARBA" id="ARBA00004276"/>
    </source>
</evidence>
<evidence type="ECO:0000256" key="6">
    <source>
        <dbReference type="ARBA" id="ARBA00023136"/>
    </source>
</evidence>
<dbReference type="Pfam" id="PF21195">
    <property type="entry name" value="EGF_C8A_B_C6"/>
    <property type="match status" value="1"/>
</dbReference>
<accession>A0AAD7WD42</accession>
<dbReference type="Gene3D" id="2.10.25.10">
    <property type="entry name" value="Laminin"/>
    <property type="match status" value="1"/>
</dbReference>
<dbReference type="AlphaFoldDB" id="A0AAD7WD42"/>
<evidence type="ECO:0000259" key="8">
    <source>
        <dbReference type="PROSITE" id="PS01186"/>
    </source>
</evidence>
<organism evidence="9 10">
    <name type="scientific">Aldrovandia affinis</name>
    <dbReference type="NCBI Taxonomy" id="143900"/>
    <lineage>
        <taxon>Eukaryota</taxon>
        <taxon>Metazoa</taxon>
        <taxon>Chordata</taxon>
        <taxon>Craniata</taxon>
        <taxon>Vertebrata</taxon>
        <taxon>Euteleostomi</taxon>
        <taxon>Actinopterygii</taxon>
        <taxon>Neopterygii</taxon>
        <taxon>Teleostei</taxon>
        <taxon>Notacanthiformes</taxon>
        <taxon>Halosauridae</taxon>
        <taxon>Aldrovandia</taxon>
    </lineage>
</organism>
<dbReference type="PANTHER" id="PTHR45742:SF1">
    <property type="entry name" value="COMPLEMENT COMPONENT C8 ALPHA CHAIN"/>
    <property type="match status" value="1"/>
</dbReference>
<keyword evidence="10" id="KW-1185">Reference proteome</keyword>
<keyword evidence="6" id="KW-0472">Membrane</keyword>
<keyword evidence="4" id="KW-0964">Secreted</keyword>
<dbReference type="FunFam" id="2.20.100.10:FF:000001">
    <property type="entry name" value="semaphorin-5A isoform X1"/>
    <property type="match status" value="1"/>
</dbReference>
<dbReference type="PROSITE" id="PS01186">
    <property type="entry name" value="EGF_2"/>
    <property type="match status" value="1"/>
</dbReference>
<dbReference type="GO" id="GO:0006956">
    <property type="term" value="P:complement activation"/>
    <property type="evidence" value="ECO:0007669"/>
    <property type="project" value="TreeGrafter"/>
</dbReference>
<dbReference type="SUPFAM" id="SSF82895">
    <property type="entry name" value="TSP-1 type 1 repeat"/>
    <property type="match status" value="1"/>
</dbReference>
<reference evidence="9" key="1">
    <citation type="journal article" date="2023" name="Science">
        <title>Genome structures resolve the early diversification of teleost fishes.</title>
        <authorList>
            <person name="Parey E."/>
            <person name="Louis A."/>
            <person name="Montfort J."/>
            <person name="Bouchez O."/>
            <person name="Roques C."/>
            <person name="Iampietro C."/>
            <person name="Lluch J."/>
            <person name="Castinel A."/>
            <person name="Donnadieu C."/>
            <person name="Desvignes T."/>
            <person name="Floi Bucao C."/>
            <person name="Jouanno E."/>
            <person name="Wen M."/>
            <person name="Mejri S."/>
            <person name="Dirks R."/>
            <person name="Jansen H."/>
            <person name="Henkel C."/>
            <person name="Chen W.J."/>
            <person name="Zahm M."/>
            <person name="Cabau C."/>
            <person name="Klopp C."/>
            <person name="Thompson A.W."/>
            <person name="Robinson-Rechavi M."/>
            <person name="Braasch I."/>
            <person name="Lecointre G."/>
            <person name="Bobe J."/>
            <person name="Postlethwait J.H."/>
            <person name="Berthelot C."/>
            <person name="Roest Crollius H."/>
            <person name="Guiguen Y."/>
        </authorList>
    </citation>
    <scope>NUCLEOTIDE SEQUENCE</scope>
    <source>
        <strain evidence="9">NC1722</strain>
    </source>
</reference>
<dbReference type="GO" id="GO:0005576">
    <property type="term" value="C:extracellular region"/>
    <property type="evidence" value="ECO:0007669"/>
    <property type="project" value="UniProtKB-SubCell"/>
</dbReference>
<dbReference type="SUPFAM" id="SSF57196">
    <property type="entry name" value="EGF/Laminin"/>
    <property type="match status" value="1"/>
</dbReference>
<dbReference type="InterPro" id="IPR000742">
    <property type="entry name" value="EGF"/>
</dbReference>
<feature type="domain" description="EGF-like" evidence="8">
    <location>
        <begin position="58"/>
        <end position="69"/>
    </location>
</feature>
<protein>
    <recommendedName>
        <fullName evidence="8">EGF-like domain-containing protein</fullName>
    </recommendedName>
</protein>
<comment type="subcellular location">
    <subcellularLocation>
        <location evidence="2">Secreted</location>
    </subcellularLocation>
    <subcellularLocation>
        <location evidence="1">Target cell membrane</location>
        <topology evidence="1">Multi-pass membrane protein</topology>
    </subcellularLocation>
</comment>
<keyword evidence="3" id="KW-1134">Transmembrane beta strand</keyword>
<comment type="caution">
    <text evidence="9">The sequence shown here is derived from an EMBL/GenBank/DDBJ whole genome shotgun (WGS) entry which is preliminary data.</text>
</comment>
<name>A0AAD7WD42_9TELE</name>
<sequence length="124" mass="13744">MLPLYELVRFSTVAGPMKGKVAHLKRAYEEYLHEFNSCRCAPCRNNGVSVLQGTSCLCLCKEGYQGLACEETLRTGPTHGSWSCWSSWSACQSKKRTRERQCNKPAPLNGGHPCLGRATKTQSC</sequence>
<dbReference type="PRINTS" id="PR00764">
    <property type="entry name" value="COMPLEMENTC9"/>
</dbReference>
<dbReference type="InterPro" id="IPR036383">
    <property type="entry name" value="TSP1_rpt_sf"/>
</dbReference>